<feature type="compositionally biased region" description="Acidic residues" evidence="1">
    <location>
        <begin position="183"/>
        <end position="205"/>
    </location>
</feature>
<dbReference type="Proteomes" id="UP001054857">
    <property type="component" value="Unassembled WGS sequence"/>
</dbReference>
<feature type="compositionally biased region" description="Low complexity" evidence="1">
    <location>
        <begin position="564"/>
        <end position="576"/>
    </location>
</feature>
<organism evidence="2 3">
    <name type="scientific">Astrephomene gubernaculifera</name>
    <dbReference type="NCBI Taxonomy" id="47775"/>
    <lineage>
        <taxon>Eukaryota</taxon>
        <taxon>Viridiplantae</taxon>
        <taxon>Chlorophyta</taxon>
        <taxon>core chlorophytes</taxon>
        <taxon>Chlorophyceae</taxon>
        <taxon>CS clade</taxon>
        <taxon>Chlamydomonadales</taxon>
        <taxon>Astrephomenaceae</taxon>
        <taxon>Astrephomene</taxon>
    </lineage>
</organism>
<evidence type="ECO:0000256" key="1">
    <source>
        <dbReference type="SAM" id="MobiDB-lite"/>
    </source>
</evidence>
<dbReference type="EMBL" id="BMAR01000016">
    <property type="protein sequence ID" value="GFR46974.1"/>
    <property type="molecule type" value="Genomic_DNA"/>
</dbReference>
<accession>A0AAD3DTS5</accession>
<name>A0AAD3DTS5_9CHLO</name>
<feature type="region of interest" description="Disordered" evidence="1">
    <location>
        <begin position="153"/>
        <end position="220"/>
    </location>
</feature>
<feature type="compositionally biased region" description="Low complexity" evidence="1">
    <location>
        <begin position="358"/>
        <end position="368"/>
    </location>
</feature>
<evidence type="ECO:0000313" key="3">
    <source>
        <dbReference type="Proteomes" id="UP001054857"/>
    </source>
</evidence>
<protein>
    <submittedName>
        <fullName evidence="2">Uncharacterized protein</fullName>
    </submittedName>
</protein>
<feature type="compositionally biased region" description="Low complexity" evidence="1">
    <location>
        <begin position="153"/>
        <end position="165"/>
    </location>
</feature>
<feature type="region of interest" description="Disordered" evidence="1">
    <location>
        <begin position="614"/>
        <end position="667"/>
    </location>
</feature>
<feature type="region of interest" description="Disordered" evidence="1">
    <location>
        <begin position="347"/>
        <end position="379"/>
    </location>
</feature>
<feature type="compositionally biased region" description="Basic and acidic residues" evidence="1">
    <location>
        <begin position="579"/>
        <end position="592"/>
    </location>
</feature>
<feature type="region of interest" description="Disordered" evidence="1">
    <location>
        <begin position="22"/>
        <end position="63"/>
    </location>
</feature>
<keyword evidence="3" id="KW-1185">Reference proteome</keyword>
<feature type="region of interest" description="Disordered" evidence="1">
    <location>
        <begin position="546"/>
        <end position="599"/>
    </location>
</feature>
<feature type="compositionally biased region" description="Gly residues" evidence="1">
    <location>
        <begin position="347"/>
        <end position="357"/>
    </location>
</feature>
<feature type="region of interest" description="Disordered" evidence="1">
    <location>
        <begin position="770"/>
        <end position="851"/>
    </location>
</feature>
<proteinExistence type="predicted"/>
<comment type="caution">
    <text evidence="2">The sequence shown here is derived from an EMBL/GenBank/DDBJ whole genome shotgun (WGS) entry which is preliminary data.</text>
</comment>
<feature type="compositionally biased region" description="Gly residues" evidence="1">
    <location>
        <begin position="837"/>
        <end position="847"/>
    </location>
</feature>
<sequence length="896" mass="86840">MVLCCFCSPVDHEDTILTTLSASPPSQARSRVVPADVPAGDSKRGQLLTSSQRIASNAGGSSKKGAAAAHAAGYQDTDLEELMASRSMLSGLFSKPSFSASVTGPTPAFTLASQSSKLGASSGAGGGAGSSFIGAKAAAASGNSFTSRLSGLGLGGSWKKPAAQKTAKKPLRGKAGGSSEGGDSGEEEEDGEGDGAGSEGEEGGSDGDGGATDDEGKRQAQAAIREHLKKVQPKRGILKKANTALDAAAGGDEEALMRIASALAGVSPFARPGFAPIVPSSGSNINNNSMRDVSTRAGGAATAATAPPFSLTPSTLSVGQVVLEAGGSVGGGGLVAAGGWVNDPDGVGAGAGVGPPGGSSAVAPSCDGGEAGGGSDAASKQLTRGVSCSLGSSGVSNAVRFMAGGSGAALRFKSGSASGGGGAGGPTAAAASSTSRLAAGSGMGGGYNDDGNGGGHPASVLASGGDAFAARSARFGSRLAPCIDEECGSETVVAARHLSLTSRQLRPPPPMAAAALLLPVAYSSCDAGTKIPPEAAPDFPFTTISATPALQPSPSAPMPAGPTSAVSASANSNAGSRARRNELTAAKREDILRSLPPGKSPMWYAHKLREILGTNEGDDDGASGGGDFAVPPAGSSGGGGGGFSKAPPPMRGPSRLFTGTGPGVTTQTTTGVGASVCGSPLLPLAPAAAGAPAIQGSAGGMPGVSSEASVHGVMAESSVHRRTTSRALLAAGPGSLRHMADPTSLTSAVGSTAGGRVKTTDMYGNGGSGGWDCYSPASPQPPPLPGSLLDTREDQDLGTPGSGASSPARFGSTGTAGSRLFPRRAVGGDPVNAATDGLGGGGGGGGSKSEALSRLRQASRLYDNLASITTASASTSAAIPARPLDTSQQFYARGLA</sequence>
<dbReference type="AlphaFoldDB" id="A0AAD3DTS5"/>
<evidence type="ECO:0000313" key="2">
    <source>
        <dbReference type="EMBL" id="GFR46974.1"/>
    </source>
</evidence>
<gene>
    <name evidence="2" type="ORF">Agub_g8626</name>
</gene>
<reference evidence="2 3" key="1">
    <citation type="journal article" date="2021" name="Sci. Rep.">
        <title>Genome sequencing of the multicellular alga Astrephomene provides insights into convergent evolution of germ-soma differentiation.</title>
        <authorList>
            <person name="Yamashita S."/>
            <person name="Yamamoto K."/>
            <person name="Matsuzaki R."/>
            <person name="Suzuki S."/>
            <person name="Yamaguchi H."/>
            <person name="Hirooka S."/>
            <person name="Minakuchi Y."/>
            <person name="Miyagishima S."/>
            <person name="Kawachi M."/>
            <person name="Toyoda A."/>
            <person name="Nozaki H."/>
        </authorList>
    </citation>
    <scope>NUCLEOTIDE SEQUENCE [LARGE SCALE GENOMIC DNA]</scope>
    <source>
        <strain evidence="2 3">NIES-4017</strain>
    </source>
</reference>